<dbReference type="Pfam" id="PF14365">
    <property type="entry name" value="Neprosin_AP"/>
    <property type="match status" value="1"/>
</dbReference>
<sequence length="369" mass="41235">MMASISKEEDLELENQLKLINKPPLKTIQTTFGYIIDCIDIHKQLAFDNPLLKNHKIQLRPSFEPATTLNEDQRSARLSSIGIEDDLCPTRTVPVRRTTKEDLIRVKYLSNNNGILTKDAPGSHFAAVNLNPDGIYYGIRGSINVFNPKVGSREQMSAAYIYLAKGQTQFLNSIMAGWQVYPEMYGDTKTHVFIGWANKQNQTGCYNLLCPGFVQTNNIFRIGGFFTNMSTYDGQQFEMIVAIFKDVITDSWWLRLAGEYLGYFPGSLFSDDMSYADGGGWYGRTTTPAGGLSPPMGSGHLPDGEFGHACFIRVMAFVNQTGEYMWPEMKSVGIYTDNPNCYGVQYTGYVDEAMLYSMQFGGPGGNCGY</sequence>
<dbReference type="InterPro" id="IPR025521">
    <property type="entry name" value="Neprosin_propep"/>
</dbReference>
<accession>A0AAN9ECK5</accession>
<organism evidence="2 3">
    <name type="scientific">Crotalaria pallida</name>
    <name type="common">Smooth rattlebox</name>
    <name type="synonym">Crotalaria striata</name>
    <dbReference type="NCBI Taxonomy" id="3830"/>
    <lineage>
        <taxon>Eukaryota</taxon>
        <taxon>Viridiplantae</taxon>
        <taxon>Streptophyta</taxon>
        <taxon>Embryophyta</taxon>
        <taxon>Tracheophyta</taxon>
        <taxon>Spermatophyta</taxon>
        <taxon>Magnoliopsida</taxon>
        <taxon>eudicotyledons</taxon>
        <taxon>Gunneridae</taxon>
        <taxon>Pentapetalae</taxon>
        <taxon>rosids</taxon>
        <taxon>fabids</taxon>
        <taxon>Fabales</taxon>
        <taxon>Fabaceae</taxon>
        <taxon>Papilionoideae</taxon>
        <taxon>50 kb inversion clade</taxon>
        <taxon>genistoids sensu lato</taxon>
        <taxon>core genistoids</taxon>
        <taxon>Crotalarieae</taxon>
        <taxon>Crotalaria</taxon>
    </lineage>
</organism>
<evidence type="ECO:0000313" key="3">
    <source>
        <dbReference type="Proteomes" id="UP001372338"/>
    </source>
</evidence>
<evidence type="ECO:0000259" key="1">
    <source>
        <dbReference type="PROSITE" id="PS52045"/>
    </source>
</evidence>
<reference evidence="2 3" key="1">
    <citation type="submission" date="2024-01" db="EMBL/GenBank/DDBJ databases">
        <title>The genomes of 5 underutilized Papilionoideae crops provide insights into root nodulation and disease resistanc.</title>
        <authorList>
            <person name="Yuan L."/>
        </authorList>
    </citation>
    <scope>NUCLEOTIDE SEQUENCE [LARGE SCALE GENOMIC DNA]</scope>
    <source>
        <strain evidence="2">ZHUSHIDOU_FW_LH</strain>
        <tissue evidence="2">Leaf</tissue>
    </source>
</reference>
<dbReference type="InterPro" id="IPR004314">
    <property type="entry name" value="Neprosin"/>
</dbReference>
<dbReference type="PROSITE" id="PS52045">
    <property type="entry name" value="NEPROSIN_PEP_CD"/>
    <property type="match status" value="1"/>
</dbReference>
<feature type="domain" description="Neprosin PEP catalytic" evidence="1">
    <location>
        <begin position="118"/>
        <end position="368"/>
    </location>
</feature>
<dbReference type="Pfam" id="PF03080">
    <property type="entry name" value="Neprosin"/>
    <property type="match status" value="1"/>
</dbReference>
<proteinExistence type="predicted"/>
<dbReference type="PANTHER" id="PTHR31589">
    <property type="entry name" value="PROTEIN, PUTATIVE (DUF239)-RELATED-RELATED"/>
    <property type="match status" value="1"/>
</dbReference>
<dbReference type="EMBL" id="JAYWIO010000007">
    <property type="protein sequence ID" value="KAK7253122.1"/>
    <property type="molecule type" value="Genomic_DNA"/>
</dbReference>
<dbReference type="Proteomes" id="UP001372338">
    <property type="component" value="Unassembled WGS sequence"/>
</dbReference>
<name>A0AAN9ECK5_CROPI</name>
<evidence type="ECO:0000313" key="2">
    <source>
        <dbReference type="EMBL" id="KAK7253122.1"/>
    </source>
</evidence>
<protein>
    <recommendedName>
        <fullName evidence="1">Neprosin PEP catalytic domain-containing protein</fullName>
    </recommendedName>
</protein>
<dbReference type="AlphaFoldDB" id="A0AAN9ECK5"/>
<comment type="caution">
    <text evidence="2">The sequence shown here is derived from an EMBL/GenBank/DDBJ whole genome shotgun (WGS) entry which is preliminary data.</text>
</comment>
<dbReference type="InterPro" id="IPR053168">
    <property type="entry name" value="Glutamic_endopeptidase"/>
</dbReference>
<dbReference type="Gene3D" id="3.90.1320.10">
    <property type="entry name" value="Outer-capsid protein sigma 3, large lobe"/>
    <property type="match status" value="1"/>
</dbReference>
<keyword evidence="3" id="KW-1185">Reference proteome</keyword>
<gene>
    <name evidence="2" type="ORF">RIF29_37565</name>
</gene>
<dbReference type="PANTHER" id="PTHR31589:SF223">
    <property type="entry name" value="PROTEIN, PUTATIVE (DUF239)-RELATED"/>
    <property type="match status" value="1"/>
</dbReference>